<sequence>MSEADVSKTAKQRQMKFDVGGETCQILDNSAAKHKLSVRPHRKYVDSRQPTLTSVHTRHSTDCSPRNISEEQSDIHHQSASIKNQNEQIEIFTKREAVVKELLETEDEFCRDLLFVVENYIKPSDSQRVPTIVRDNTDVLFSNFKLIAEFHATILNEGIKYYSGEPRMLGKTFLRLERDFDKHIKYCRDVPLAHEFLANNPQATEFFEELSQKAGDEKNIVEYLKLPVQRINDYQVLLKDLVKFSEKLSENTSDLKKALELMLAIPQRANDNKFLSNIEGFHGNIHNLGRLLRHDWFSVEFDESPSRERYLFLFKDNILICKVRKISEDRSVFTLKDLVPLSEVKIKDFPDNKTFEIIANGPKADVGRIKVVARKEDIKNIWLDEIKKYVVSTLDKGEVEENETNKGNEELEEEHAQLRTEESKFETKGKAKKEKQKEFFSLDDLCEDKNKLTGTMNRRFSTRRSMKSYEESYSVSGHQQVSYTHTSDSRFSSTSVYGSKNASIENVYSRTASGSVTTDQNLSPTTGKNPVFLSTISGLNIEPGDTAVFECQLESKVELTWLKDNKPLRDKLADRVVRSSSDDGTHKLELQNVTEADSGTYTAWAQTDSGYATCTAQLVVGKSMHDLSFNGIHTID</sequence>
<dbReference type="SMART" id="SM00408">
    <property type="entry name" value="IGc2"/>
    <property type="match status" value="1"/>
</dbReference>
<dbReference type="Gene3D" id="1.20.900.10">
    <property type="entry name" value="Dbl homology (DH) domain"/>
    <property type="match status" value="1"/>
</dbReference>
<feature type="domain" description="DH" evidence="6">
    <location>
        <begin position="94"/>
        <end position="272"/>
    </location>
</feature>
<dbReference type="Gene3D" id="2.30.29.30">
    <property type="entry name" value="Pleckstrin-homology domain (PH domain)/Phosphotyrosine-binding domain (PTB)"/>
    <property type="match status" value="1"/>
</dbReference>
<feature type="region of interest" description="Disordered" evidence="4">
    <location>
        <begin position="42"/>
        <end position="67"/>
    </location>
</feature>
<dbReference type="Pfam" id="PF07679">
    <property type="entry name" value="I-set"/>
    <property type="match status" value="1"/>
</dbReference>
<keyword evidence="9" id="KW-1185">Reference proteome</keyword>
<dbReference type="InterPro" id="IPR035899">
    <property type="entry name" value="DBL_dom_sf"/>
</dbReference>
<dbReference type="SMART" id="SM00233">
    <property type="entry name" value="PH"/>
    <property type="match status" value="1"/>
</dbReference>
<dbReference type="SUPFAM" id="SSF48726">
    <property type="entry name" value="Immunoglobulin"/>
    <property type="match status" value="1"/>
</dbReference>
<gene>
    <name evidence="8" type="ORF">RUM44_011791</name>
</gene>
<dbReference type="InterPro" id="IPR007110">
    <property type="entry name" value="Ig-like_dom"/>
</dbReference>
<dbReference type="PROSITE" id="PS50003">
    <property type="entry name" value="PH_DOMAIN"/>
    <property type="match status" value="1"/>
</dbReference>
<evidence type="ECO:0000313" key="8">
    <source>
        <dbReference type="EMBL" id="KAK6624927.1"/>
    </source>
</evidence>
<organism evidence="8 9">
    <name type="scientific">Polyplax serrata</name>
    <name type="common">Common mouse louse</name>
    <dbReference type="NCBI Taxonomy" id="468196"/>
    <lineage>
        <taxon>Eukaryota</taxon>
        <taxon>Metazoa</taxon>
        <taxon>Ecdysozoa</taxon>
        <taxon>Arthropoda</taxon>
        <taxon>Hexapoda</taxon>
        <taxon>Insecta</taxon>
        <taxon>Pterygota</taxon>
        <taxon>Neoptera</taxon>
        <taxon>Paraneoptera</taxon>
        <taxon>Psocodea</taxon>
        <taxon>Troctomorpha</taxon>
        <taxon>Phthiraptera</taxon>
        <taxon>Anoplura</taxon>
        <taxon>Polyplacidae</taxon>
        <taxon>Polyplax</taxon>
    </lineage>
</organism>
<dbReference type="InterPro" id="IPR013783">
    <property type="entry name" value="Ig-like_fold"/>
</dbReference>
<feature type="region of interest" description="Disordered" evidence="4">
    <location>
        <begin position="398"/>
        <end position="428"/>
    </location>
</feature>
<accession>A0ABR1AR22</accession>
<name>A0ABR1AR22_POLSC</name>
<dbReference type="InterPro" id="IPR011993">
    <property type="entry name" value="PH-like_dom_sf"/>
</dbReference>
<evidence type="ECO:0000313" key="9">
    <source>
        <dbReference type="Proteomes" id="UP001359485"/>
    </source>
</evidence>
<dbReference type="InterPro" id="IPR003598">
    <property type="entry name" value="Ig_sub2"/>
</dbReference>
<comment type="caution">
    <text evidence="8">The sequence shown here is derived from an EMBL/GenBank/DDBJ whole genome shotgun (WGS) entry which is preliminary data.</text>
</comment>
<dbReference type="SMART" id="SM00325">
    <property type="entry name" value="RhoGEF"/>
    <property type="match status" value="1"/>
</dbReference>
<dbReference type="InterPro" id="IPR036179">
    <property type="entry name" value="Ig-like_dom_sf"/>
</dbReference>
<dbReference type="InterPro" id="IPR003599">
    <property type="entry name" value="Ig_sub"/>
</dbReference>
<evidence type="ECO:0000259" key="5">
    <source>
        <dbReference type="PROSITE" id="PS50003"/>
    </source>
</evidence>
<evidence type="ECO:0000256" key="1">
    <source>
        <dbReference type="ARBA" id="ARBA00004496"/>
    </source>
</evidence>
<evidence type="ECO:0000259" key="7">
    <source>
        <dbReference type="PROSITE" id="PS50835"/>
    </source>
</evidence>
<dbReference type="SUPFAM" id="SSF48065">
    <property type="entry name" value="DBL homology domain (DH-domain)"/>
    <property type="match status" value="1"/>
</dbReference>
<dbReference type="InterPro" id="IPR013098">
    <property type="entry name" value="Ig_I-set"/>
</dbReference>
<dbReference type="SMART" id="SM00409">
    <property type="entry name" value="IG"/>
    <property type="match status" value="1"/>
</dbReference>
<dbReference type="InterPro" id="IPR000219">
    <property type="entry name" value="DH_dom"/>
</dbReference>
<evidence type="ECO:0000256" key="2">
    <source>
        <dbReference type="ARBA" id="ARBA00022490"/>
    </source>
</evidence>
<dbReference type="CDD" id="cd00160">
    <property type="entry name" value="RhoGEF"/>
    <property type="match status" value="1"/>
</dbReference>
<dbReference type="Pfam" id="PF22697">
    <property type="entry name" value="SOS1_NGEF_PH"/>
    <property type="match status" value="1"/>
</dbReference>
<reference evidence="8 9" key="1">
    <citation type="submission" date="2023-09" db="EMBL/GenBank/DDBJ databases">
        <title>Genomes of two closely related lineages of the louse Polyplax serrata with different host specificities.</title>
        <authorList>
            <person name="Martinu J."/>
            <person name="Tarabai H."/>
            <person name="Stefka J."/>
            <person name="Hypsa V."/>
        </authorList>
    </citation>
    <scope>NUCLEOTIDE SEQUENCE [LARGE SCALE GENOMIC DNA]</scope>
    <source>
        <strain evidence="8">98ZLc_SE</strain>
    </source>
</reference>
<dbReference type="InterPro" id="IPR028030">
    <property type="entry name" value="DUF4592"/>
</dbReference>
<comment type="subcellular location">
    <subcellularLocation>
        <location evidence="1">Cytoplasm</location>
    </subcellularLocation>
</comment>
<keyword evidence="3" id="KW-0344">Guanine-nucleotide releasing factor</keyword>
<dbReference type="PANTHER" id="PTHR22826">
    <property type="entry name" value="RHO GUANINE EXCHANGE FACTOR-RELATED"/>
    <property type="match status" value="1"/>
</dbReference>
<dbReference type="EMBL" id="JAWJWF010000046">
    <property type="protein sequence ID" value="KAK6624927.1"/>
    <property type="molecule type" value="Genomic_DNA"/>
</dbReference>
<evidence type="ECO:0000259" key="6">
    <source>
        <dbReference type="PROSITE" id="PS50010"/>
    </source>
</evidence>
<proteinExistence type="predicted"/>
<evidence type="ECO:0000256" key="4">
    <source>
        <dbReference type="SAM" id="MobiDB-lite"/>
    </source>
</evidence>
<evidence type="ECO:0000256" key="3">
    <source>
        <dbReference type="ARBA" id="ARBA00022658"/>
    </source>
</evidence>
<dbReference type="InterPro" id="IPR001849">
    <property type="entry name" value="PH_domain"/>
</dbReference>
<dbReference type="InterPro" id="IPR055251">
    <property type="entry name" value="SOS1_NGEF_PH"/>
</dbReference>
<feature type="domain" description="Ig-like" evidence="7">
    <location>
        <begin position="530"/>
        <end position="619"/>
    </location>
</feature>
<dbReference type="Pfam" id="PF00621">
    <property type="entry name" value="RhoGEF"/>
    <property type="match status" value="1"/>
</dbReference>
<dbReference type="SUPFAM" id="SSF50729">
    <property type="entry name" value="PH domain-like"/>
    <property type="match status" value="1"/>
</dbReference>
<protein>
    <submittedName>
        <fullName evidence="8">Uncharacterized protein</fullName>
    </submittedName>
</protein>
<dbReference type="Pfam" id="PF15262">
    <property type="entry name" value="DUF4592"/>
    <property type="match status" value="1"/>
</dbReference>
<dbReference type="PROSITE" id="PS50835">
    <property type="entry name" value="IG_LIKE"/>
    <property type="match status" value="1"/>
</dbReference>
<dbReference type="PROSITE" id="PS50010">
    <property type="entry name" value="DH_2"/>
    <property type="match status" value="1"/>
</dbReference>
<feature type="domain" description="PH" evidence="5">
    <location>
        <begin position="284"/>
        <end position="391"/>
    </location>
</feature>
<dbReference type="InterPro" id="IPR051336">
    <property type="entry name" value="RhoGEF_Guanine_NuclExch_SF"/>
</dbReference>
<keyword evidence="2" id="KW-0963">Cytoplasm</keyword>
<dbReference type="Gene3D" id="2.60.40.10">
    <property type="entry name" value="Immunoglobulins"/>
    <property type="match status" value="1"/>
</dbReference>
<dbReference type="Proteomes" id="UP001359485">
    <property type="component" value="Unassembled WGS sequence"/>
</dbReference>